<dbReference type="PROSITE" id="PS51269">
    <property type="entry name" value="COMM"/>
    <property type="match status" value="1"/>
</dbReference>
<accession>A0A267EB36</accession>
<dbReference type="InterPro" id="IPR017920">
    <property type="entry name" value="COMM"/>
</dbReference>
<dbReference type="OrthoDB" id="203754at2759"/>
<protein>
    <recommendedName>
        <fullName evidence="1">COMM domain-containing protein 5</fullName>
    </recommendedName>
</protein>
<comment type="similarity">
    <text evidence="2">Belongs to the COMM domain-containing protein 5 family.</text>
</comment>
<keyword evidence="5" id="KW-1185">Reference proteome</keyword>
<dbReference type="EMBL" id="NIVC01002412">
    <property type="protein sequence ID" value="PAA58087.1"/>
    <property type="molecule type" value="Genomic_DNA"/>
</dbReference>
<evidence type="ECO:0000256" key="1">
    <source>
        <dbReference type="ARBA" id="ARBA00016556"/>
    </source>
</evidence>
<gene>
    <name evidence="4" type="ORF">BOX15_Mlig026723g1</name>
</gene>
<evidence type="ECO:0000256" key="2">
    <source>
        <dbReference type="ARBA" id="ARBA00093452"/>
    </source>
</evidence>
<dbReference type="AlphaFoldDB" id="A0A267EB36"/>
<dbReference type="STRING" id="282301.A0A267EB36"/>
<evidence type="ECO:0000313" key="4">
    <source>
        <dbReference type="EMBL" id="PAA58087.1"/>
    </source>
</evidence>
<evidence type="ECO:0000259" key="3">
    <source>
        <dbReference type="PROSITE" id="PS51269"/>
    </source>
</evidence>
<dbReference type="Pfam" id="PF07258">
    <property type="entry name" value="COMM_domain"/>
    <property type="match status" value="1"/>
</dbReference>
<sequence>MNRPINPMQIKYHEFVVSDRDIEFLRQNRKIMVDLPVDTELLKAAAKLCAGQPNPALLQRICTGAASPADSEKRAHALGVLLRLFRLTRDLPPKLRQRDRLRDDLRQLKYPEPWIEGLLEMAFDAGFLDAVDKSKKIDARSDPMEEFSWKIDVNICTSKVDKILEPTVFISFRTGDTPHCFEVPLSKFHQLRFTVADLLRDMTQLENHPAVKLDA</sequence>
<dbReference type="InterPro" id="IPR037357">
    <property type="entry name" value="COMMD5"/>
</dbReference>
<evidence type="ECO:0000313" key="5">
    <source>
        <dbReference type="Proteomes" id="UP000215902"/>
    </source>
</evidence>
<dbReference type="GO" id="GO:0005634">
    <property type="term" value="C:nucleus"/>
    <property type="evidence" value="ECO:0007669"/>
    <property type="project" value="TreeGrafter"/>
</dbReference>
<proteinExistence type="inferred from homology"/>
<dbReference type="PANTHER" id="PTHR15666">
    <property type="entry name" value="COMM DOMAIN CONTAINING PROTEIN 5"/>
    <property type="match status" value="1"/>
</dbReference>
<reference evidence="4 5" key="1">
    <citation type="submission" date="2017-06" db="EMBL/GenBank/DDBJ databases">
        <title>A platform for efficient transgenesis in Macrostomum lignano, a flatworm model organism for stem cell research.</title>
        <authorList>
            <person name="Berezikov E."/>
        </authorList>
    </citation>
    <scope>NUCLEOTIDE SEQUENCE [LARGE SCALE GENOMIC DNA]</scope>
    <source>
        <strain evidence="4">DV1</strain>
        <tissue evidence="4">Whole organism</tissue>
    </source>
</reference>
<dbReference type="Proteomes" id="UP000215902">
    <property type="component" value="Unassembled WGS sequence"/>
</dbReference>
<feature type="domain" description="COMM" evidence="3">
    <location>
        <begin position="143"/>
        <end position="206"/>
    </location>
</feature>
<organism evidence="4 5">
    <name type="scientific">Macrostomum lignano</name>
    <dbReference type="NCBI Taxonomy" id="282301"/>
    <lineage>
        <taxon>Eukaryota</taxon>
        <taxon>Metazoa</taxon>
        <taxon>Spiralia</taxon>
        <taxon>Lophotrochozoa</taxon>
        <taxon>Platyhelminthes</taxon>
        <taxon>Rhabditophora</taxon>
        <taxon>Macrostomorpha</taxon>
        <taxon>Macrostomida</taxon>
        <taxon>Macrostomidae</taxon>
        <taxon>Macrostomum</taxon>
    </lineage>
</organism>
<name>A0A267EB36_9PLAT</name>
<dbReference type="PANTHER" id="PTHR15666:SF1">
    <property type="entry name" value="COMM DOMAIN-CONTAINING PROTEIN 5"/>
    <property type="match status" value="1"/>
</dbReference>
<comment type="caution">
    <text evidence="4">The sequence shown here is derived from an EMBL/GenBank/DDBJ whole genome shotgun (WGS) entry which is preliminary data.</text>
</comment>